<name>A0A915K4L9_ROMCU</name>
<dbReference type="WBParaSite" id="nRc.2.0.1.t32795-RA">
    <property type="protein sequence ID" value="nRc.2.0.1.t32795-RA"/>
    <property type="gene ID" value="nRc.2.0.1.g32795"/>
</dbReference>
<protein>
    <submittedName>
        <fullName evidence="2">Secreted protein</fullName>
    </submittedName>
</protein>
<dbReference type="Proteomes" id="UP000887565">
    <property type="component" value="Unplaced"/>
</dbReference>
<organism evidence="1 2">
    <name type="scientific">Romanomermis culicivorax</name>
    <name type="common">Nematode worm</name>
    <dbReference type="NCBI Taxonomy" id="13658"/>
    <lineage>
        <taxon>Eukaryota</taxon>
        <taxon>Metazoa</taxon>
        <taxon>Ecdysozoa</taxon>
        <taxon>Nematoda</taxon>
        <taxon>Enoplea</taxon>
        <taxon>Dorylaimia</taxon>
        <taxon>Mermithida</taxon>
        <taxon>Mermithoidea</taxon>
        <taxon>Mermithidae</taxon>
        <taxon>Romanomermis</taxon>
    </lineage>
</organism>
<evidence type="ECO:0000313" key="1">
    <source>
        <dbReference type="Proteomes" id="UP000887565"/>
    </source>
</evidence>
<accession>A0A915K4L9</accession>
<dbReference type="AlphaFoldDB" id="A0A915K4L9"/>
<reference evidence="2" key="1">
    <citation type="submission" date="2022-11" db="UniProtKB">
        <authorList>
            <consortium name="WormBaseParasite"/>
        </authorList>
    </citation>
    <scope>IDENTIFICATION</scope>
</reference>
<sequence>MNVSNITYRLRKSTKSAVAETLIVLSAVSHIGCLVVSQVDWAPPTAANVTTGPKDVATRWPGIAQVCHLRIKLYVEEVGSTRFWPKLPHSTLQES</sequence>
<keyword evidence="1" id="KW-1185">Reference proteome</keyword>
<evidence type="ECO:0000313" key="2">
    <source>
        <dbReference type="WBParaSite" id="nRc.2.0.1.t32795-RA"/>
    </source>
</evidence>
<proteinExistence type="predicted"/>